<proteinExistence type="inferred from homology"/>
<dbReference type="InterPro" id="IPR013320">
    <property type="entry name" value="ConA-like_dom_sf"/>
</dbReference>
<comment type="caution">
    <text evidence="4">The sequence shown here is derived from an EMBL/GenBank/DDBJ whole genome shotgun (WGS) entry which is preliminary data.</text>
</comment>
<evidence type="ECO:0000313" key="4">
    <source>
        <dbReference type="EMBL" id="RIJ27151.1"/>
    </source>
</evidence>
<dbReference type="PANTHER" id="PTHR10963:SF55">
    <property type="entry name" value="GLYCOSIDE HYDROLASE FAMILY 16 PROTEIN"/>
    <property type="match status" value="1"/>
</dbReference>
<dbReference type="PANTHER" id="PTHR10963">
    <property type="entry name" value="GLYCOSYL HYDROLASE-RELATED"/>
    <property type="match status" value="1"/>
</dbReference>
<evidence type="ECO:0000259" key="3">
    <source>
        <dbReference type="PROSITE" id="PS51762"/>
    </source>
</evidence>
<dbReference type="InterPro" id="IPR050546">
    <property type="entry name" value="Glycosyl_Hydrlase_16"/>
</dbReference>
<dbReference type="OrthoDB" id="9809583at2"/>
<evidence type="ECO:0000256" key="2">
    <source>
        <dbReference type="SAM" id="SignalP"/>
    </source>
</evidence>
<feature type="signal peptide" evidence="2">
    <location>
        <begin position="1"/>
        <end position="21"/>
    </location>
</feature>
<keyword evidence="2" id="KW-0732">Signal</keyword>
<dbReference type="EMBL" id="QWFX01000014">
    <property type="protein sequence ID" value="RIJ27151.1"/>
    <property type="molecule type" value="Genomic_DNA"/>
</dbReference>
<dbReference type="Pfam" id="PF00722">
    <property type="entry name" value="Glyco_hydro_16"/>
    <property type="match status" value="1"/>
</dbReference>
<comment type="similarity">
    <text evidence="1">Belongs to the glycosyl hydrolase 16 family.</text>
</comment>
<dbReference type="PROSITE" id="PS51762">
    <property type="entry name" value="GH16_2"/>
    <property type="match status" value="1"/>
</dbReference>
<name>A0A399R9M9_9PROT</name>
<dbReference type="Gene3D" id="2.60.120.200">
    <property type="match status" value="1"/>
</dbReference>
<dbReference type="PROSITE" id="PS51257">
    <property type="entry name" value="PROKAR_LIPOPROTEIN"/>
    <property type="match status" value="1"/>
</dbReference>
<protein>
    <submittedName>
        <fullName evidence="4">Glycoside hydrolase family 16 protein</fullName>
    </submittedName>
</protein>
<reference evidence="4 5" key="1">
    <citation type="submission" date="2018-08" db="EMBL/GenBank/DDBJ databases">
        <title>Henriciella mobilis sp. nov., isolated from seawater.</title>
        <authorList>
            <person name="Cheng H."/>
            <person name="Wu Y.-H."/>
            <person name="Xu X.-W."/>
            <person name="Guo L.-L."/>
        </authorList>
    </citation>
    <scope>NUCLEOTIDE SEQUENCE [LARGE SCALE GENOMIC DNA]</scope>
    <source>
        <strain evidence="4 5">JN25</strain>
    </source>
</reference>
<gene>
    <name evidence="4" type="ORF">D1223_15085</name>
</gene>
<organism evidence="4 5">
    <name type="scientific">Henriciella mobilis</name>
    <dbReference type="NCBI Taxonomy" id="2305467"/>
    <lineage>
        <taxon>Bacteria</taxon>
        <taxon>Pseudomonadati</taxon>
        <taxon>Pseudomonadota</taxon>
        <taxon>Alphaproteobacteria</taxon>
        <taxon>Hyphomonadales</taxon>
        <taxon>Hyphomonadaceae</taxon>
        <taxon>Henriciella</taxon>
    </lineage>
</organism>
<feature type="domain" description="GH16" evidence="3">
    <location>
        <begin position="40"/>
        <end position="316"/>
    </location>
</feature>
<sequence>MRNYSVAGLCSSAAIALAACAAAPSTPETEAGPAGAAGTPHWETVWFDDFDGDSLDRERWAPEESCWGGGNNERQCYTDRPANIQVEDGILRLIARKETYTGPLRADQHGSEEREQPYTSGKIRTRGLADWTYGRFSARMKLPEGQGTWPAFWMMPSASIYGRWPLSGEIDIMEAVNLGTPCEDCPTGIENRTSGAAHFGDVPPDNTYLFLKTPGETPESPADEWRVYTLEWGAGEMQWLVDGEVFMRLDADDWYTGSANADGRPYAPFDQPFYLMLNLAAGGNLPEKSNEAGFDPDSFPAELLVDWVKVEQCAGDLETGLSCFDRQAWAGTPKGPWEVQAR</sequence>
<dbReference type="GO" id="GO:0005975">
    <property type="term" value="P:carbohydrate metabolic process"/>
    <property type="evidence" value="ECO:0007669"/>
    <property type="project" value="InterPro"/>
</dbReference>
<dbReference type="SUPFAM" id="SSF49899">
    <property type="entry name" value="Concanavalin A-like lectins/glucanases"/>
    <property type="match status" value="1"/>
</dbReference>
<accession>A0A399R9M9</accession>
<keyword evidence="5" id="KW-1185">Reference proteome</keyword>
<dbReference type="RefSeq" id="WP_119377265.1">
    <property type="nucleotide sequence ID" value="NZ_QWFX01000014.1"/>
</dbReference>
<dbReference type="Proteomes" id="UP000266385">
    <property type="component" value="Unassembled WGS sequence"/>
</dbReference>
<dbReference type="CDD" id="cd08023">
    <property type="entry name" value="GH16_laminarinase_like"/>
    <property type="match status" value="1"/>
</dbReference>
<evidence type="ECO:0000313" key="5">
    <source>
        <dbReference type="Proteomes" id="UP000266385"/>
    </source>
</evidence>
<dbReference type="InterPro" id="IPR000757">
    <property type="entry name" value="Beta-glucanase-like"/>
</dbReference>
<dbReference type="AlphaFoldDB" id="A0A399R9M9"/>
<evidence type="ECO:0000256" key="1">
    <source>
        <dbReference type="ARBA" id="ARBA00006865"/>
    </source>
</evidence>
<feature type="chain" id="PRO_5017229241" evidence="2">
    <location>
        <begin position="22"/>
        <end position="342"/>
    </location>
</feature>
<dbReference type="GO" id="GO:0004553">
    <property type="term" value="F:hydrolase activity, hydrolyzing O-glycosyl compounds"/>
    <property type="evidence" value="ECO:0007669"/>
    <property type="project" value="InterPro"/>
</dbReference>
<keyword evidence="4" id="KW-0378">Hydrolase</keyword>